<evidence type="ECO:0000256" key="1">
    <source>
        <dbReference type="ARBA" id="ARBA00004651"/>
    </source>
</evidence>
<keyword evidence="3" id="KW-1003">Cell membrane</keyword>
<evidence type="ECO:0000256" key="4">
    <source>
        <dbReference type="ARBA" id="ARBA00022692"/>
    </source>
</evidence>
<feature type="transmembrane region" description="Helical" evidence="7">
    <location>
        <begin position="49"/>
        <end position="73"/>
    </location>
</feature>
<protein>
    <submittedName>
        <fullName evidence="8">(California timema) hypothetical protein</fullName>
    </submittedName>
</protein>
<keyword evidence="4 7" id="KW-0812">Transmembrane</keyword>
<accession>A0A7R9P8A9</accession>
<dbReference type="PANTHER" id="PTHR14319">
    <property type="entry name" value="FIVE-SPAN TRANSMEMBRANE PROTEIN M83"/>
    <property type="match status" value="1"/>
</dbReference>
<comment type="similarity">
    <text evidence="2">Belongs to the TMEM8 family.</text>
</comment>
<dbReference type="AlphaFoldDB" id="A0A7R9P8A9"/>
<evidence type="ECO:0000256" key="7">
    <source>
        <dbReference type="SAM" id="Phobius"/>
    </source>
</evidence>
<keyword evidence="5 7" id="KW-1133">Transmembrane helix</keyword>
<organism evidence="8">
    <name type="scientific">Timema californicum</name>
    <name type="common">California timema</name>
    <name type="synonym">Walking stick</name>
    <dbReference type="NCBI Taxonomy" id="61474"/>
    <lineage>
        <taxon>Eukaryota</taxon>
        <taxon>Metazoa</taxon>
        <taxon>Ecdysozoa</taxon>
        <taxon>Arthropoda</taxon>
        <taxon>Hexapoda</taxon>
        <taxon>Insecta</taxon>
        <taxon>Pterygota</taxon>
        <taxon>Neoptera</taxon>
        <taxon>Polyneoptera</taxon>
        <taxon>Phasmatodea</taxon>
        <taxon>Timematodea</taxon>
        <taxon>Timematoidea</taxon>
        <taxon>Timematidae</taxon>
        <taxon>Timema</taxon>
    </lineage>
</organism>
<dbReference type="PANTHER" id="PTHR14319:SF3">
    <property type="entry name" value="TRANSMEMBRANE PROTEIN-LIKE PROTEIN"/>
    <property type="match status" value="1"/>
</dbReference>
<feature type="transmembrane region" description="Helical" evidence="7">
    <location>
        <begin position="18"/>
        <end position="40"/>
    </location>
</feature>
<name>A0A7R9P8A9_TIMCA</name>
<evidence type="ECO:0000256" key="3">
    <source>
        <dbReference type="ARBA" id="ARBA00022475"/>
    </source>
</evidence>
<comment type="subcellular location">
    <subcellularLocation>
        <location evidence="1">Cell membrane</location>
        <topology evidence="1">Multi-pass membrane protein</topology>
    </subcellularLocation>
</comment>
<keyword evidence="6 7" id="KW-0472">Membrane</keyword>
<feature type="transmembrane region" description="Helical" evidence="7">
    <location>
        <begin position="100"/>
        <end position="125"/>
    </location>
</feature>
<evidence type="ECO:0000313" key="8">
    <source>
        <dbReference type="EMBL" id="CAD7573505.1"/>
    </source>
</evidence>
<evidence type="ECO:0000256" key="5">
    <source>
        <dbReference type="ARBA" id="ARBA00022989"/>
    </source>
</evidence>
<gene>
    <name evidence="8" type="ORF">TCMB3V08_LOCUS6143</name>
</gene>
<dbReference type="EMBL" id="OE181662">
    <property type="protein sequence ID" value="CAD7573505.1"/>
    <property type="molecule type" value="Genomic_DNA"/>
</dbReference>
<reference evidence="8" key="1">
    <citation type="submission" date="2020-11" db="EMBL/GenBank/DDBJ databases">
        <authorList>
            <person name="Tran Van P."/>
        </authorList>
    </citation>
    <scope>NUCLEOTIDE SEQUENCE</scope>
</reference>
<evidence type="ECO:0000256" key="6">
    <source>
        <dbReference type="ARBA" id="ARBA00023136"/>
    </source>
</evidence>
<sequence length="283" mass="31549">MFGWGCTDDSEATPESRLLLTTLLLTLSNIFFLPAILVALQHHLFTEAIVLQFCDFFCSILAFWVTLIAIAGIPPHITSSLHMVAAWCIRSFQQGSCIQLHYSLLLCRLPGILLAGLGLVLFAFIETQDNYQSRTDEETGLQAEVIGTNDRKINMAITNRGKEVEVIQVYASQVGCPAEEKDKFEDDIKRHILTHHGWMGSDNANMPSSKIFNKHTMATGCFLTHPLTTSPVMKKNSTKLGSLPRPSSATVVKEHLSMKELVAMECWMWLSPPRRRGKSSPIS</sequence>
<dbReference type="GO" id="GO:0005886">
    <property type="term" value="C:plasma membrane"/>
    <property type="evidence" value="ECO:0007669"/>
    <property type="project" value="UniProtKB-SubCell"/>
</dbReference>
<proteinExistence type="inferred from homology"/>
<dbReference type="InterPro" id="IPR021910">
    <property type="entry name" value="NGX6/PGAP6/MYMK"/>
</dbReference>
<evidence type="ECO:0000256" key="2">
    <source>
        <dbReference type="ARBA" id="ARBA00005542"/>
    </source>
</evidence>